<keyword evidence="2" id="KW-0805">Transcription regulation</keyword>
<keyword evidence="9" id="KW-1185">Reference proteome</keyword>
<feature type="domain" description="DUF7650" evidence="6">
    <location>
        <begin position="194"/>
        <end position="276"/>
    </location>
</feature>
<dbReference type="EMBL" id="CACTIH010002054">
    <property type="protein sequence ID" value="CAA2972487.1"/>
    <property type="molecule type" value="Genomic_DNA"/>
</dbReference>
<reference evidence="8 9" key="1">
    <citation type="submission" date="2019-12" db="EMBL/GenBank/DDBJ databases">
        <authorList>
            <person name="Alioto T."/>
            <person name="Alioto T."/>
            <person name="Gomez Garrido J."/>
        </authorList>
    </citation>
    <scope>NUCLEOTIDE SEQUENCE [LARGE SCALE GENOMIC DNA]</scope>
</reference>
<feature type="compositionally biased region" description="Polar residues" evidence="5">
    <location>
        <begin position="329"/>
        <end position="363"/>
    </location>
</feature>
<dbReference type="PANTHER" id="PTHR13859">
    <property type="entry name" value="ATROPHIN-RELATED"/>
    <property type="match status" value="1"/>
</dbReference>
<dbReference type="OrthoDB" id="185373at2759"/>
<dbReference type="GO" id="GO:0003714">
    <property type="term" value="F:transcription corepressor activity"/>
    <property type="evidence" value="ECO:0007669"/>
    <property type="project" value="TreeGrafter"/>
</dbReference>
<dbReference type="GO" id="GO:0005634">
    <property type="term" value="C:nucleus"/>
    <property type="evidence" value="ECO:0007669"/>
    <property type="project" value="UniProtKB-SubCell"/>
</dbReference>
<gene>
    <name evidence="8" type="ORF">OLEA9_A026962</name>
</gene>
<evidence type="ECO:0000256" key="1">
    <source>
        <dbReference type="ARBA" id="ARBA00004123"/>
    </source>
</evidence>
<dbReference type="Proteomes" id="UP000594638">
    <property type="component" value="Unassembled WGS sequence"/>
</dbReference>
<dbReference type="Gene3D" id="1.10.10.60">
    <property type="entry name" value="Homeodomain-like"/>
    <property type="match status" value="1"/>
</dbReference>
<proteinExistence type="predicted"/>
<sequence length="444" mass="50934">MVPIGDDYQVEIPPFTECGGDSDKMAVCRNQDFSVLEFRSENWSENEKDVFNIGLYIFGKKFDRLQKFLESKGMVDILSFYYTKFYRSQEHRTFKEFRKMRTRREGAKKIFSGLTVQEMLSRLRLITSDAYHPHLVQVSKAFRETNMSLKDHIVTLNAMFGINTLVNAACVGIVSPTNPQMPVDNKYSSLKFGEIINILRGDQRLTKDSSNRLFSGAIWPRLENKGWRSEQSKNRAYTANSKIFLMPGYKFSEGLVKGLHYFDSVFELLSKVAKEPDLLGMEDHHNSASVIDTSISDGKLNEVSESRGSPKSDSEMLQRNRETCASVDPNLTQEIGSERSQLVEQQSSTNLQRRQSTRNRQPTTRVLEAWASGFLTVKSGQKRKFRETCIRQPDEQLASTNIVQRHSTRNRQPTTRALEAFANGYITVNSRQKRKSIKQPEVQQ</sequence>
<dbReference type="InterPro" id="IPR056067">
    <property type="entry name" value="DUF7650"/>
</dbReference>
<evidence type="ECO:0000256" key="5">
    <source>
        <dbReference type="SAM" id="MobiDB-lite"/>
    </source>
</evidence>
<dbReference type="InterPro" id="IPR009057">
    <property type="entry name" value="Homeodomain-like_sf"/>
</dbReference>
<keyword evidence="3" id="KW-0804">Transcription</keyword>
<keyword evidence="4" id="KW-0539">Nucleus</keyword>
<comment type="subcellular location">
    <subcellularLocation>
        <location evidence="1">Nucleus</location>
    </subcellularLocation>
</comment>
<comment type="caution">
    <text evidence="8">The sequence shown here is derived from an EMBL/GenBank/DDBJ whole genome shotgun (WGS) entry which is preliminary data.</text>
</comment>
<feature type="compositionally biased region" description="Basic and acidic residues" evidence="5">
    <location>
        <begin position="299"/>
        <end position="322"/>
    </location>
</feature>
<dbReference type="SUPFAM" id="SSF46689">
    <property type="entry name" value="Homeodomain-like"/>
    <property type="match status" value="1"/>
</dbReference>
<dbReference type="Pfam" id="PF24662">
    <property type="entry name" value="DUF7650"/>
    <property type="match status" value="1"/>
</dbReference>
<feature type="domain" description="DUF7952" evidence="7">
    <location>
        <begin position="43"/>
        <end position="172"/>
    </location>
</feature>
<dbReference type="InterPro" id="IPR057712">
    <property type="entry name" value="DUF7952"/>
</dbReference>
<dbReference type="Gramene" id="OE9A026962T1">
    <property type="protein sequence ID" value="OE9A026962C1"/>
    <property type="gene ID" value="OE9A026962"/>
</dbReference>
<evidence type="ECO:0000313" key="9">
    <source>
        <dbReference type="Proteomes" id="UP000594638"/>
    </source>
</evidence>
<dbReference type="AlphaFoldDB" id="A0A8S0R1K2"/>
<evidence type="ECO:0000256" key="2">
    <source>
        <dbReference type="ARBA" id="ARBA00023015"/>
    </source>
</evidence>
<evidence type="ECO:0000256" key="4">
    <source>
        <dbReference type="ARBA" id="ARBA00023242"/>
    </source>
</evidence>
<evidence type="ECO:0000259" key="6">
    <source>
        <dbReference type="Pfam" id="PF24662"/>
    </source>
</evidence>
<organism evidence="8 9">
    <name type="scientific">Olea europaea subsp. europaea</name>
    <dbReference type="NCBI Taxonomy" id="158383"/>
    <lineage>
        <taxon>Eukaryota</taxon>
        <taxon>Viridiplantae</taxon>
        <taxon>Streptophyta</taxon>
        <taxon>Embryophyta</taxon>
        <taxon>Tracheophyta</taxon>
        <taxon>Spermatophyta</taxon>
        <taxon>Magnoliopsida</taxon>
        <taxon>eudicotyledons</taxon>
        <taxon>Gunneridae</taxon>
        <taxon>Pentapetalae</taxon>
        <taxon>asterids</taxon>
        <taxon>lamiids</taxon>
        <taxon>Lamiales</taxon>
        <taxon>Oleaceae</taxon>
        <taxon>Oleeae</taxon>
        <taxon>Olea</taxon>
    </lineage>
</organism>
<dbReference type="PANTHER" id="PTHR13859:SF27">
    <property type="entry name" value="HOMEOBOX-LIKE DOMAIN SUPERFAMILY PROTEIN"/>
    <property type="match status" value="1"/>
</dbReference>
<feature type="region of interest" description="Disordered" evidence="5">
    <location>
        <begin position="290"/>
        <end position="363"/>
    </location>
</feature>
<accession>A0A8S0R1K2</accession>
<name>A0A8S0R1K2_OLEEU</name>
<dbReference type="Pfam" id="PF25826">
    <property type="entry name" value="DUF7952"/>
    <property type="match status" value="1"/>
</dbReference>
<evidence type="ECO:0000259" key="7">
    <source>
        <dbReference type="Pfam" id="PF25826"/>
    </source>
</evidence>
<evidence type="ECO:0000313" key="8">
    <source>
        <dbReference type="EMBL" id="CAA2972487.1"/>
    </source>
</evidence>
<evidence type="ECO:0000256" key="3">
    <source>
        <dbReference type="ARBA" id="ARBA00023163"/>
    </source>
</evidence>
<protein>
    <submittedName>
        <fullName evidence="8">Uncharacterized protein TCM_021187 isoform 3</fullName>
    </submittedName>
</protein>